<reference evidence="3" key="3">
    <citation type="submission" date="2020-12" db="UniProtKB">
        <authorList>
            <consortium name="EnsemblPlants"/>
        </authorList>
    </citation>
    <scope>IDENTIFICATION</scope>
</reference>
<organism evidence="2">
    <name type="scientific">Physcomitrium patens</name>
    <name type="common">Spreading-leaved earth moss</name>
    <name type="synonym">Physcomitrella patens</name>
    <dbReference type="NCBI Taxonomy" id="3218"/>
    <lineage>
        <taxon>Eukaryota</taxon>
        <taxon>Viridiplantae</taxon>
        <taxon>Streptophyta</taxon>
        <taxon>Embryophyta</taxon>
        <taxon>Bryophyta</taxon>
        <taxon>Bryophytina</taxon>
        <taxon>Bryopsida</taxon>
        <taxon>Funariidae</taxon>
        <taxon>Funariales</taxon>
        <taxon>Funariaceae</taxon>
        <taxon>Physcomitrium</taxon>
    </lineage>
</organism>
<dbReference type="EMBL" id="ABEU02000005">
    <property type="protein sequence ID" value="PNR54249.1"/>
    <property type="molecule type" value="Genomic_DNA"/>
</dbReference>
<dbReference type="Proteomes" id="UP000006727">
    <property type="component" value="Chromosome 5"/>
</dbReference>
<accession>A0A2K1KKF1</accession>
<dbReference type="RefSeq" id="XP_024375098.1">
    <property type="nucleotide sequence ID" value="XM_024519330.2"/>
</dbReference>
<dbReference type="AlphaFoldDB" id="A0A2K1KKF1"/>
<feature type="region of interest" description="Disordered" evidence="1">
    <location>
        <begin position="226"/>
        <end position="255"/>
    </location>
</feature>
<evidence type="ECO:0000313" key="2">
    <source>
        <dbReference type="EMBL" id="PNR54249.1"/>
    </source>
</evidence>
<dbReference type="EnsemblPlants" id="Pp3c5_20270V3.2">
    <property type="protein sequence ID" value="Pp3c5_20270V3.2"/>
    <property type="gene ID" value="Pp3c5_20270"/>
</dbReference>
<gene>
    <name evidence="3" type="primary">LOC112282109</name>
    <name evidence="2" type="ORF">PHYPA_007926</name>
</gene>
<dbReference type="GeneID" id="112282109"/>
<dbReference type="Gramene" id="Pp3c5_20270V3.2">
    <property type="protein sequence ID" value="Pp3c5_20270V3.2"/>
    <property type="gene ID" value="Pp3c5_20270"/>
</dbReference>
<sequence length="413" mass="45398">MAFEVARVHQLICSRVEGRDVFGPFRNVNHSSETDPSPRHSYNPEGACVLTQCPADFSSDSRGFHQEVEKSNPLSESSLLCTESESDEGYDILQCLAQQTAQLMLGEEDAKAETCSGVLQGTLETQNLLSADERVSPSYLLNGGWSLGPPLTGGQSSSNGSSRTSSQVSSPSSVPSCDFQDAWDTLDAAAVEVERLKMNERKGIPACSTERPSQTKVEKQALRAQLNPHNRTSGHLQGRSTSSQSARRKEENPMVNSQAQMNWHSKGAAMNTMASQVRCQYPQYQPRQQAFSPDYQQTVNNHRLPGKLIDYDCFQRNRQTFPNGGSNVQVVFLGAVSGKEAGTGVFLPRTFASAPEHKKKTEVSPLSPPMHGCEARVGSHVKTSKGKLWPTFHRVNLPQPVVREPCLPTEWTY</sequence>
<keyword evidence="4" id="KW-1185">Reference proteome</keyword>
<proteinExistence type="predicted"/>
<feature type="compositionally biased region" description="Polar residues" evidence="1">
    <location>
        <begin position="227"/>
        <end position="245"/>
    </location>
</feature>
<dbReference type="PaxDb" id="3218-PP1S93_151V6.1"/>
<reference evidence="2 4" key="2">
    <citation type="journal article" date="2018" name="Plant J.">
        <title>The Physcomitrella patens chromosome-scale assembly reveals moss genome structure and evolution.</title>
        <authorList>
            <person name="Lang D."/>
            <person name="Ullrich K.K."/>
            <person name="Murat F."/>
            <person name="Fuchs J."/>
            <person name="Jenkins J."/>
            <person name="Haas F.B."/>
            <person name="Piednoel M."/>
            <person name="Gundlach H."/>
            <person name="Van Bel M."/>
            <person name="Meyberg R."/>
            <person name="Vives C."/>
            <person name="Morata J."/>
            <person name="Symeonidi A."/>
            <person name="Hiss M."/>
            <person name="Muchero W."/>
            <person name="Kamisugi Y."/>
            <person name="Saleh O."/>
            <person name="Blanc G."/>
            <person name="Decker E.L."/>
            <person name="van Gessel N."/>
            <person name="Grimwood J."/>
            <person name="Hayes R.D."/>
            <person name="Graham S.W."/>
            <person name="Gunter L.E."/>
            <person name="McDaniel S.F."/>
            <person name="Hoernstein S.N.W."/>
            <person name="Larsson A."/>
            <person name="Li F.W."/>
            <person name="Perroud P.F."/>
            <person name="Phillips J."/>
            <person name="Ranjan P."/>
            <person name="Rokshar D.S."/>
            <person name="Rothfels C.J."/>
            <person name="Schneider L."/>
            <person name="Shu S."/>
            <person name="Stevenson D.W."/>
            <person name="Thummler F."/>
            <person name="Tillich M."/>
            <person name="Villarreal Aguilar J.C."/>
            <person name="Widiez T."/>
            <person name="Wong G.K."/>
            <person name="Wymore A."/>
            <person name="Zhang Y."/>
            <person name="Zimmer A.D."/>
            <person name="Quatrano R.S."/>
            <person name="Mayer K.F.X."/>
            <person name="Goodstein D."/>
            <person name="Casacuberta J.M."/>
            <person name="Vandepoele K."/>
            <person name="Reski R."/>
            <person name="Cuming A.C."/>
            <person name="Tuskan G.A."/>
            <person name="Maumus F."/>
            <person name="Salse J."/>
            <person name="Schmutz J."/>
            <person name="Rensing S.A."/>
        </authorList>
    </citation>
    <scope>NUCLEOTIDE SEQUENCE [LARGE SCALE GENOMIC DNA]</scope>
    <source>
        <strain evidence="3 4">cv. Gransden 2004</strain>
    </source>
</reference>
<feature type="compositionally biased region" description="Low complexity" evidence="1">
    <location>
        <begin position="152"/>
        <end position="176"/>
    </location>
</feature>
<dbReference type="STRING" id="3218.A0A2K1KKF1"/>
<name>A0A2K1KKF1_PHYPA</name>
<dbReference type="PANTHER" id="PTHR33356">
    <property type="entry name" value="TIP41-LIKE PROTEIN"/>
    <property type="match status" value="1"/>
</dbReference>
<reference evidence="2 4" key="1">
    <citation type="journal article" date="2008" name="Science">
        <title>The Physcomitrella genome reveals evolutionary insights into the conquest of land by plants.</title>
        <authorList>
            <person name="Rensing S."/>
            <person name="Lang D."/>
            <person name="Zimmer A."/>
            <person name="Terry A."/>
            <person name="Salamov A."/>
            <person name="Shapiro H."/>
            <person name="Nishiyama T."/>
            <person name="Perroud P.-F."/>
            <person name="Lindquist E."/>
            <person name="Kamisugi Y."/>
            <person name="Tanahashi T."/>
            <person name="Sakakibara K."/>
            <person name="Fujita T."/>
            <person name="Oishi K."/>
            <person name="Shin-I T."/>
            <person name="Kuroki Y."/>
            <person name="Toyoda A."/>
            <person name="Suzuki Y."/>
            <person name="Hashimoto A."/>
            <person name="Yamaguchi K."/>
            <person name="Sugano A."/>
            <person name="Kohara Y."/>
            <person name="Fujiyama A."/>
            <person name="Anterola A."/>
            <person name="Aoki S."/>
            <person name="Ashton N."/>
            <person name="Barbazuk W.B."/>
            <person name="Barker E."/>
            <person name="Bennetzen J."/>
            <person name="Bezanilla M."/>
            <person name="Blankenship R."/>
            <person name="Cho S.H."/>
            <person name="Dutcher S."/>
            <person name="Estelle M."/>
            <person name="Fawcett J.A."/>
            <person name="Gundlach H."/>
            <person name="Hanada K."/>
            <person name="Heyl A."/>
            <person name="Hicks K.A."/>
            <person name="Hugh J."/>
            <person name="Lohr M."/>
            <person name="Mayer K."/>
            <person name="Melkozernov A."/>
            <person name="Murata T."/>
            <person name="Nelson D."/>
            <person name="Pils B."/>
            <person name="Prigge M."/>
            <person name="Reiss B."/>
            <person name="Renner T."/>
            <person name="Rombauts S."/>
            <person name="Rushton P."/>
            <person name="Sanderfoot A."/>
            <person name="Schween G."/>
            <person name="Shiu S.-H."/>
            <person name="Stueber K."/>
            <person name="Theodoulou F.L."/>
            <person name="Tu H."/>
            <person name="Van de Peer Y."/>
            <person name="Verrier P.J."/>
            <person name="Waters E."/>
            <person name="Wood A."/>
            <person name="Yang L."/>
            <person name="Cove D."/>
            <person name="Cuming A."/>
            <person name="Hasebe M."/>
            <person name="Lucas S."/>
            <person name="Mishler D.B."/>
            <person name="Reski R."/>
            <person name="Grigoriev I."/>
            <person name="Quatrano R.S."/>
            <person name="Boore J.L."/>
        </authorList>
    </citation>
    <scope>NUCLEOTIDE SEQUENCE [LARGE SCALE GENOMIC DNA]</scope>
    <source>
        <strain evidence="3 4">cv. Gransden 2004</strain>
    </source>
</reference>
<evidence type="ECO:0000313" key="4">
    <source>
        <dbReference type="Proteomes" id="UP000006727"/>
    </source>
</evidence>
<dbReference type="EnsemblPlants" id="Pp3c5_20270V3.1">
    <property type="protein sequence ID" value="Pp3c5_20270V3.1"/>
    <property type="gene ID" value="Pp3c5_20270"/>
</dbReference>
<evidence type="ECO:0000313" key="3">
    <source>
        <dbReference type="EnsemblPlants" id="Pp3c5_20270V3.1"/>
    </source>
</evidence>
<dbReference type="PANTHER" id="PTHR33356:SF5">
    <property type="entry name" value="TIP41-LIKE PROTEIN"/>
    <property type="match status" value="1"/>
</dbReference>
<protein>
    <submittedName>
        <fullName evidence="2 3">Uncharacterized protein</fullName>
    </submittedName>
</protein>
<feature type="region of interest" description="Disordered" evidence="1">
    <location>
        <begin position="356"/>
        <end position="375"/>
    </location>
</feature>
<feature type="region of interest" description="Disordered" evidence="1">
    <location>
        <begin position="146"/>
        <end position="176"/>
    </location>
</feature>
<dbReference type="Gramene" id="Pp3c5_20270V3.1">
    <property type="protein sequence ID" value="Pp3c5_20270V3.1"/>
    <property type="gene ID" value="Pp3c5_20270"/>
</dbReference>
<dbReference type="OrthoDB" id="1931548at2759"/>
<evidence type="ECO:0000256" key="1">
    <source>
        <dbReference type="SAM" id="MobiDB-lite"/>
    </source>
</evidence>